<accession>A0A6A8LMY4</accession>
<dbReference type="EMBL" id="WKKZ01000244">
    <property type="protein sequence ID" value="MSE05455.1"/>
    <property type="molecule type" value="Genomic_DNA"/>
</dbReference>
<dbReference type="AlphaFoldDB" id="A0A6A8LMY4"/>
<evidence type="ECO:0000313" key="4">
    <source>
        <dbReference type="Proteomes" id="UP000467635"/>
    </source>
</evidence>
<dbReference type="EMBL" id="WKKX01000465">
    <property type="protein sequence ID" value="MSE08839.1"/>
    <property type="molecule type" value="Genomic_DNA"/>
</dbReference>
<proteinExistence type="predicted"/>
<evidence type="ECO:0000313" key="2">
    <source>
        <dbReference type="EMBL" id="MSE08839.1"/>
    </source>
</evidence>
<protein>
    <submittedName>
        <fullName evidence="1">Uncharacterized protein</fullName>
    </submittedName>
</protein>
<gene>
    <name evidence="2" type="ORF">GKC33_09085</name>
    <name evidence="1" type="ORF">GKC34_06400</name>
</gene>
<name>A0A6A8LMY4_9LACO</name>
<comment type="caution">
    <text evidence="1">The sequence shown here is derived from an EMBL/GenBank/DDBJ whole genome shotgun (WGS) entry which is preliminary data.</text>
</comment>
<evidence type="ECO:0000313" key="3">
    <source>
        <dbReference type="Proteomes" id="UP000437575"/>
    </source>
</evidence>
<evidence type="ECO:0000313" key="1">
    <source>
        <dbReference type="EMBL" id="MSE05455.1"/>
    </source>
</evidence>
<dbReference type="Proteomes" id="UP000437575">
    <property type="component" value="Unassembled WGS sequence"/>
</dbReference>
<organism evidence="1 3">
    <name type="scientific">Ligilactobacillus salivarius</name>
    <dbReference type="NCBI Taxonomy" id="1624"/>
    <lineage>
        <taxon>Bacteria</taxon>
        <taxon>Bacillati</taxon>
        <taxon>Bacillota</taxon>
        <taxon>Bacilli</taxon>
        <taxon>Lactobacillales</taxon>
        <taxon>Lactobacillaceae</taxon>
        <taxon>Ligilactobacillus</taxon>
    </lineage>
</organism>
<sequence>MKSNKAFIAEFFFLIHIYGLYIKRSHLTPFYFLFLKNNYPKSFTLTALEKIPVGD</sequence>
<dbReference type="Proteomes" id="UP000467635">
    <property type="component" value="Unassembled WGS sequence"/>
</dbReference>
<reference evidence="3 4" key="1">
    <citation type="submission" date="2019-11" db="EMBL/GenBank/DDBJ databases">
        <title>Draft Genome Sequence of Plant Growth-Promoting Rhizosphere-Associated Bacteria.</title>
        <authorList>
            <person name="Vasilyev I.Y."/>
            <person name="Radchenko V."/>
            <person name="Ilnitskaya E.V."/>
        </authorList>
    </citation>
    <scope>NUCLEOTIDE SEQUENCE [LARGE SCALE GENOMIC DNA]</scope>
    <source>
        <strain evidence="2 4">VRA_01-1sq_f</strain>
        <strain evidence="1 3">VRA_1sq_f</strain>
    </source>
</reference>